<feature type="transmembrane region" description="Helical" evidence="1">
    <location>
        <begin position="20"/>
        <end position="45"/>
    </location>
</feature>
<organism evidence="2">
    <name type="scientific">Zea mays</name>
    <name type="common">Maize</name>
    <dbReference type="NCBI Taxonomy" id="4577"/>
    <lineage>
        <taxon>Eukaryota</taxon>
        <taxon>Viridiplantae</taxon>
        <taxon>Streptophyta</taxon>
        <taxon>Embryophyta</taxon>
        <taxon>Tracheophyta</taxon>
        <taxon>Spermatophyta</taxon>
        <taxon>Magnoliopsida</taxon>
        <taxon>Liliopsida</taxon>
        <taxon>Poales</taxon>
        <taxon>Poaceae</taxon>
        <taxon>PACMAD clade</taxon>
        <taxon>Panicoideae</taxon>
        <taxon>Andropogonodae</taxon>
        <taxon>Andropogoneae</taxon>
        <taxon>Tripsacinae</taxon>
        <taxon>Zea</taxon>
    </lineage>
</organism>
<protein>
    <recommendedName>
        <fullName evidence="3">Transmembrane protein</fullName>
    </recommendedName>
</protein>
<evidence type="ECO:0000256" key="1">
    <source>
        <dbReference type="SAM" id="Phobius"/>
    </source>
</evidence>
<dbReference type="EMBL" id="EU958548">
    <property type="protein sequence ID" value="ACG30666.1"/>
    <property type="molecule type" value="mRNA"/>
</dbReference>
<keyword evidence="1" id="KW-0472">Membrane</keyword>
<name>B6T0N3_MAIZE</name>
<keyword evidence="1" id="KW-0812">Transmembrane</keyword>
<dbReference type="AlphaFoldDB" id="B6T0N3"/>
<accession>B6T0N3</accession>
<evidence type="ECO:0008006" key="3">
    <source>
        <dbReference type="Google" id="ProtNLM"/>
    </source>
</evidence>
<evidence type="ECO:0000313" key="2">
    <source>
        <dbReference type="EMBL" id="ACG30666.1"/>
    </source>
</evidence>
<reference evidence="2" key="1">
    <citation type="journal article" date="2009" name="Plant Mol. Biol.">
        <title>Insights into corn genes derived from large-scale cDNA sequencing.</title>
        <authorList>
            <person name="Alexandrov N.N."/>
            <person name="Brover V.V."/>
            <person name="Freidin S."/>
            <person name="Troukhan M.E."/>
            <person name="Tatarinova T.V."/>
            <person name="Zhang H."/>
            <person name="Swaller T.J."/>
            <person name="Lu Y.P."/>
            <person name="Bouck J."/>
            <person name="Flavell R.B."/>
            <person name="Feldmann K.A."/>
        </authorList>
    </citation>
    <scope>NUCLEOTIDE SEQUENCE</scope>
</reference>
<keyword evidence="1" id="KW-1133">Transmembrane helix</keyword>
<sequence length="57" mass="6470">MLVDAVFSIELPRGYVCAGQMLVLISQVWFLLVGGEGVVWSTLVLRWWMDIDLQLVC</sequence>
<proteinExistence type="evidence at transcript level"/>